<reference evidence="2" key="1">
    <citation type="journal article" date="2013" name="Science">
        <title>The Amborella genome and the evolution of flowering plants.</title>
        <authorList>
            <consortium name="Amborella Genome Project"/>
        </authorList>
    </citation>
    <scope>NUCLEOTIDE SEQUENCE [LARGE SCALE GENOMIC DNA]</scope>
</reference>
<protein>
    <recommendedName>
        <fullName evidence="3">Serine-threonine/tyrosine-protein kinase catalytic domain-containing protein</fullName>
    </recommendedName>
</protein>
<dbReference type="Proteomes" id="UP000017836">
    <property type="component" value="Unassembled WGS sequence"/>
</dbReference>
<keyword evidence="2" id="KW-1185">Reference proteome</keyword>
<name>W1P363_AMBTC</name>
<proteinExistence type="predicted"/>
<accession>W1P363</accession>
<evidence type="ECO:0000313" key="2">
    <source>
        <dbReference type="Proteomes" id="UP000017836"/>
    </source>
</evidence>
<dbReference type="AlphaFoldDB" id="W1P363"/>
<dbReference type="Gramene" id="ERN01395">
    <property type="protein sequence ID" value="ERN01395"/>
    <property type="gene ID" value="AMTR_s00002p00262990"/>
</dbReference>
<gene>
    <name evidence="1" type="ORF">AMTR_s00002p00262990</name>
</gene>
<organism evidence="1 2">
    <name type="scientific">Amborella trichopoda</name>
    <dbReference type="NCBI Taxonomy" id="13333"/>
    <lineage>
        <taxon>Eukaryota</taxon>
        <taxon>Viridiplantae</taxon>
        <taxon>Streptophyta</taxon>
        <taxon>Embryophyta</taxon>
        <taxon>Tracheophyta</taxon>
        <taxon>Spermatophyta</taxon>
        <taxon>Magnoliopsida</taxon>
        <taxon>Amborellales</taxon>
        <taxon>Amborellaceae</taxon>
        <taxon>Amborella</taxon>
    </lineage>
</organism>
<evidence type="ECO:0008006" key="3">
    <source>
        <dbReference type="Google" id="ProtNLM"/>
    </source>
</evidence>
<dbReference type="HOGENOM" id="CLU_2472055_0_0_1"/>
<evidence type="ECO:0000313" key="1">
    <source>
        <dbReference type="EMBL" id="ERN01395.1"/>
    </source>
</evidence>
<dbReference type="EMBL" id="KI394767">
    <property type="protein sequence ID" value="ERN01395.1"/>
    <property type="molecule type" value="Genomic_DNA"/>
</dbReference>
<sequence length="88" mass="9988">MEIVCGMKNVDHSLPESAEHLLSLLQGKGLEEIPIDIEEANTGEAQRMLRIATWCSQEDHTRKRPMSRVVKALEDSSMELESDMNQCF</sequence>